<evidence type="ECO:0000256" key="1">
    <source>
        <dbReference type="SAM" id="MobiDB-lite"/>
    </source>
</evidence>
<proteinExistence type="predicted"/>
<name>A0A8M1FDN8_URSMA</name>
<protein>
    <submittedName>
        <fullName evidence="3">Uncharacterized protein LOC121101654 isoform X2</fullName>
    </submittedName>
</protein>
<dbReference type="AlphaFoldDB" id="A0A8M1FDN8"/>
<keyword evidence="2" id="KW-1185">Reference proteome</keyword>
<gene>
    <name evidence="3" type="primary">LOC121101654</name>
</gene>
<evidence type="ECO:0000313" key="2">
    <source>
        <dbReference type="Proteomes" id="UP000261680"/>
    </source>
</evidence>
<feature type="region of interest" description="Disordered" evidence="1">
    <location>
        <begin position="1"/>
        <end position="33"/>
    </location>
</feature>
<dbReference type="RefSeq" id="XP_040481508.1">
    <property type="nucleotide sequence ID" value="XM_040625574.1"/>
</dbReference>
<sequence length="77" mass="8035">MPGSSASRLANLITDGHRDAGAGGDRQSRRAELSLAGAEGDNLGRGGGEEWCHIWTIGIRGQAREGHILCSSNDASF</sequence>
<accession>A0A8M1FDN8</accession>
<dbReference type="GeneID" id="121101654"/>
<dbReference type="Proteomes" id="UP000261680">
    <property type="component" value="Unplaced"/>
</dbReference>
<evidence type="ECO:0000313" key="3">
    <source>
        <dbReference type="RefSeq" id="XP_040481508.1"/>
    </source>
</evidence>
<organism evidence="2 3">
    <name type="scientific">Ursus maritimus</name>
    <name type="common">Polar bear</name>
    <name type="synonym">Thalarctos maritimus</name>
    <dbReference type="NCBI Taxonomy" id="29073"/>
    <lineage>
        <taxon>Eukaryota</taxon>
        <taxon>Metazoa</taxon>
        <taxon>Chordata</taxon>
        <taxon>Craniata</taxon>
        <taxon>Vertebrata</taxon>
        <taxon>Euteleostomi</taxon>
        <taxon>Mammalia</taxon>
        <taxon>Eutheria</taxon>
        <taxon>Laurasiatheria</taxon>
        <taxon>Carnivora</taxon>
        <taxon>Caniformia</taxon>
        <taxon>Ursidae</taxon>
        <taxon>Ursus</taxon>
    </lineage>
</organism>
<reference evidence="3" key="1">
    <citation type="submission" date="2025-08" db="UniProtKB">
        <authorList>
            <consortium name="RefSeq"/>
        </authorList>
    </citation>
    <scope>IDENTIFICATION</scope>
    <source>
        <tissue evidence="3">Whole blood</tissue>
    </source>
</reference>
<feature type="compositionally biased region" description="Basic and acidic residues" evidence="1">
    <location>
        <begin position="15"/>
        <end position="32"/>
    </location>
</feature>